<dbReference type="InterPro" id="IPR006099">
    <property type="entry name" value="MeMalonylCoA_mutase_a/b_cat"/>
</dbReference>
<evidence type="ECO:0000313" key="7">
    <source>
        <dbReference type="EMBL" id="GLB51272.1"/>
    </source>
</evidence>
<feature type="domain" description="Methylmalonyl-CoA mutase alpha/beta chain catalytic" evidence="6">
    <location>
        <begin position="115"/>
        <end position="443"/>
    </location>
</feature>
<dbReference type="GO" id="GO:0016866">
    <property type="term" value="F:intramolecular transferase activity"/>
    <property type="evidence" value="ECO:0007669"/>
    <property type="project" value="InterPro"/>
</dbReference>
<dbReference type="SUPFAM" id="SSF52242">
    <property type="entry name" value="Cobalamin (vitamin B12)-binding domain"/>
    <property type="match status" value="1"/>
</dbReference>
<gene>
    <name evidence="7" type="ORF">NBRC110019_03110</name>
</gene>
<dbReference type="PANTHER" id="PTHR48101">
    <property type="entry name" value="METHYLMALONYL-COA MUTASE, MITOCHONDRIAL-RELATED"/>
    <property type="match status" value="1"/>
</dbReference>
<evidence type="ECO:0000256" key="1">
    <source>
        <dbReference type="ARBA" id="ARBA00001922"/>
    </source>
</evidence>
<evidence type="ECO:0000256" key="5">
    <source>
        <dbReference type="ARBA" id="ARBA00023285"/>
    </source>
</evidence>
<evidence type="ECO:0000256" key="3">
    <source>
        <dbReference type="ARBA" id="ARBA00022628"/>
    </source>
</evidence>
<dbReference type="Gene3D" id="3.40.50.280">
    <property type="entry name" value="Cobalamin-binding domain"/>
    <property type="match status" value="1"/>
</dbReference>
<dbReference type="InterPro" id="IPR016176">
    <property type="entry name" value="Cbl-dep_enz_cat"/>
</dbReference>
<dbReference type="PANTHER" id="PTHR48101:SF1">
    <property type="entry name" value="METHYLMALONYL-COA MUTASE, LARGE SUBUNIT"/>
    <property type="match status" value="1"/>
</dbReference>
<keyword evidence="3" id="KW-0846">Cobalamin</keyword>
<protein>
    <submittedName>
        <fullName evidence="7">Methylmalonyl-CoA mutase small subunit</fullName>
    </submittedName>
</protein>
<keyword evidence="5" id="KW-0170">Cobalt</keyword>
<dbReference type="InterPro" id="IPR036724">
    <property type="entry name" value="Cobalamin-bd_sf"/>
</dbReference>
<dbReference type="RefSeq" id="WP_281751640.1">
    <property type="nucleotide sequence ID" value="NZ_BRVP01000002.1"/>
</dbReference>
<sequence length="602" mass="67317">MEKELDLLKTFPPVSKEEWKQKAIVDLKGADFDRRLVWKTYEGISVQPFYTQEDTENKELASDIFEYQKSGERNWTSYLEIEVVDETEANKLAHKMLHFDATGILFELKNPEQTNLEALLSGLNLGELNISFKTEKPNATFLENYFNYCLSQNVGLNTLKGFYQSDVIEDFITNGTPLDFKEFAKVVAVASKAPEFYGVTIRSHAFADSGANATQEIAFVFNKLVDYITQVTEKSELSAADVLNNTLFNLAIGGDYFFEISKIRAIRLLYQTIASSYGVENTNVKILSSSGLWTKSLFDPNVNMLRNTTEAMSALLGGCDALLIQPHNSSYQKVSDFSHRIALNISNLLKKEAYFDKVVDPAAGSYYLETLTESLAENALSLFKEVEVKNGFVKAFEEGFITGLINKSKNQKEKDITSRKKVFVGTNKYPNLTEKISVKEVEKVSKDTALLHPQRATNAFDTLRLTTVKHFEKTGFIPKVYLACFGNLAMRKARATFAAEFFGIAGFNILGEFLFDNIEAAATSAAESEGDIIVMCASDPDYEANAETFATIFKEKAPGKKLVLAGWPAEIVEKLQTAGVDSFVHVKINAIEALSEYQKMLF</sequence>
<reference evidence="7" key="1">
    <citation type="submission" date="2022-07" db="EMBL/GenBank/DDBJ databases">
        <title>Taxonomy of Novel Oxalotrophic and Methylotrophic Bacteria.</title>
        <authorList>
            <person name="Sahin N."/>
            <person name="Tani A."/>
        </authorList>
    </citation>
    <scope>NUCLEOTIDE SEQUENCE</scope>
    <source>
        <strain evidence="7">AM327</strain>
    </source>
</reference>
<evidence type="ECO:0000259" key="6">
    <source>
        <dbReference type="Pfam" id="PF01642"/>
    </source>
</evidence>
<dbReference type="Gene3D" id="3.20.20.240">
    <property type="entry name" value="Methylmalonyl-CoA mutase"/>
    <property type="match status" value="1"/>
</dbReference>
<dbReference type="Proteomes" id="UP001143545">
    <property type="component" value="Unassembled WGS sequence"/>
</dbReference>
<dbReference type="EMBL" id="BRVP01000002">
    <property type="protein sequence ID" value="GLB51272.1"/>
    <property type="molecule type" value="Genomic_DNA"/>
</dbReference>
<dbReference type="GO" id="GO:0031419">
    <property type="term" value="F:cobalamin binding"/>
    <property type="evidence" value="ECO:0007669"/>
    <property type="project" value="UniProtKB-KW"/>
</dbReference>
<keyword evidence="4" id="KW-0413">Isomerase</keyword>
<comment type="caution">
    <text evidence="7">The sequence shown here is derived from an EMBL/GenBank/DDBJ whole genome shotgun (WGS) entry which is preliminary data.</text>
</comment>
<accession>A0A9W6B3U0</accession>
<dbReference type="GO" id="GO:0046872">
    <property type="term" value="F:metal ion binding"/>
    <property type="evidence" value="ECO:0007669"/>
    <property type="project" value="InterPro"/>
</dbReference>
<organism evidence="7 8">
    <name type="scientific">Neptunitalea chrysea</name>
    <dbReference type="NCBI Taxonomy" id="1647581"/>
    <lineage>
        <taxon>Bacteria</taxon>
        <taxon>Pseudomonadati</taxon>
        <taxon>Bacteroidota</taxon>
        <taxon>Flavobacteriia</taxon>
        <taxon>Flavobacteriales</taxon>
        <taxon>Flavobacteriaceae</taxon>
        <taxon>Neptunitalea</taxon>
    </lineage>
</organism>
<keyword evidence="8" id="KW-1185">Reference proteome</keyword>
<dbReference type="AlphaFoldDB" id="A0A9W6B3U0"/>
<dbReference type="Pfam" id="PF01642">
    <property type="entry name" value="MM_CoA_mutase"/>
    <property type="match status" value="1"/>
</dbReference>
<evidence type="ECO:0000256" key="4">
    <source>
        <dbReference type="ARBA" id="ARBA00023235"/>
    </source>
</evidence>
<dbReference type="SUPFAM" id="SSF51703">
    <property type="entry name" value="Cobalamin (vitamin B12)-dependent enzymes"/>
    <property type="match status" value="1"/>
</dbReference>
<proteinExistence type="inferred from homology"/>
<comment type="cofactor">
    <cofactor evidence="1">
        <name>adenosylcob(III)alamin</name>
        <dbReference type="ChEBI" id="CHEBI:18408"/>
    </cofactor>
</comment>
<evidence type="ECO:0000313" key="8">
    <source>
        <dbReference type="Proteomes" id="UP001143545"/>
    </source>
</evidence>
<comment type="similarity">
    <text evidence="2">Belongs to the methylmalonyl-CoA mutase family.</text>
</comment>
<name>A0A9W6B3U0_9FLAO</name>
<evidence type="ECO:0000256" key="2">
    <source>
        <dbReference type="ARBA" id="ARBA00008465"/>
    </source>
</evidence>